<accession>A0A0A8ZAK8</accession>
<protein>
    <submittedName>
        <fullName evidence="1">Uncharacterized protein</fullName>
    </submittedName>
</protein>
<reference evidence="1" key="1">
    <citation type="submission" date="2014-09" db="EMBL/GenBank/DDBJ databases">
        <authorList>
            <person name="Magalhaes I.L.F."/>
            <person name="Oliveira U."/>
            <person name="Santos F.R."/>
            <person name="Vidigal T.H.D.A."/>
            <person name="Brescovit A.D."/>
            <person name="Santos A.J."/>
        </authorList>
    </citation>
    <scope>NUCLEOTIDE SEQUENCE</scope>
    <source>
        <tissue evidence="1">Shoot tissue taken approximately 20 cm above the soil surface</tissue>
    </source>
</reference>
<organism evidence="1">
    <name type="scientific">Arundo donax</name>
    <name type="common">Giant reed</name>
    <name type="synonym">Donax arundinaceus</name>
    <dbReference type="NCBI Taxonomy" id="35708"/>
    <lineage>
        <taxon>Eukaryota</taxon>
        <taxon>Viridiplantae</taxon>
        <taxon>Streptophyta</taxon>
        <taxon>Embryophyta</taxon>
        <taxon>Tracheophyta</taxon>
        <taxon>Spermatophyta</taxon>
        <taxon>Magnoliopsida</taxon>
        <taxon>Liliopsida</taxon>
        <taxon>Poales</taxon>
        <taxon>Poaceae</taxon>
        <taxon>PACMAD clade</taxon>
        <taxon>Arundinoideae</taxon>
        <taxon>Arundineae</taxon>
        <taxon>Arundo</taxon>
    </lineage>
</organism>
<dbReference type="AlphaFoldDB" id="A0A0A8ZAK8"/>
<dbReference type="EMBL" id="GBRH01263207">
    <property type="protein sequence ID" value="JAD34688.1"/>
    <property type="molecule type" value="Transcribed_RNA"/>
</dbReference>
<reference evidence="1" key="2">
    <citation type="journal article" date="2015" name="Data Brief">
        <title>Shoot transcriptome of the giant reed, Arundo donax.</title>
        <authorList>
            <person name="Barrero R.A."/>
            <person name="Guerrero F.D."/>
            <person name="Moolhuijzen P."/>
            <person name="Goolsby J.A."/>
            <person name="Tidwell J."/>
            <person name="Bellgard S.E."/>
            <person name="Bellgard M.I."/>
        </authorList>
    </citation>
    <scope>NUCLEOTIDE SEQUENCE</scope>
    <source>
        <tissue evidence="1">Shoot tissue taken approximately 20 cm above the soil surface</tissue>
    </source>
</reference>
<proteinExistence type="predicted"/>
<name>A0A0A8ZAK8_ARUDO</name>
<evidence type="ECO:0000313" key="1">
    <source>
        <dbReference type="EMBL" id="JAD34688.1"/>
    </source>
</evidence>
<sequence length="18" mass="2249">MSKHFAFFPDYFLVIWSI</sequence>